<name>A0A917V1N7_9BACI</name>
<proteinExistence type="inferred from homology"/>
<keyword evidence="3" id="KW-1185">Reference proteome</keyword>
<comment type="similarity">
    <text evidence="1">Belongs to the EssB family.</text>
</comment>
<gene>
    <name evidence="2" type="ORF">GCM10007063_35080</name>
</gene>
<evidence type="ECO:0000313" key="2">
    <source>
        <dbReference type="EMBL" id="GGK09584.1"/>
    </source>
</evidence>
<dbReference type="RefSeq" id="WP_188634416.1">
    <property type="nucleotide sequence ID" value="NZ_BMNQ01000114.1"/>
</dbReference>
<dbReference type="Gene3D" id="1.25.40.680">
    <property type="entry name" value="Type VII secretion system EssB, C-terminal-like domain"/>
    <property type="match status" value="1"/>
</dbReference>
<sequence>MAVNSYIEQKNHKEAMKLGKELDNKDVQIASLNVQKNKIKKDDDMDDDKKDDKIEKLDKKIDKLK</sequence>
<reference evidence="2" key="2">
    <citation type="submission" date="2020-09" db="EMBL/GenBank/DDBJ databases">
        <authorList>
            <person name="Sun Q."/>
            <person name="Ohkuma M."/>
        </authorList>
    </citation>
    <scope>NUCLEOTIDE SEQUENCE</scope>
    <source>
        <strain evidence="2">JCM 12580</strain>
    </source>
</reference>
<dbReference type="InterPro" id="IPR018778">
    <property type="entry name" value="T7SS_EssB"/>
</dbReference>
<reference evidence="2" key="1">
    <citation type="journal article" date="2014" name="Int. J. Syst. Evol. Microbiol.">
        <title>Complete genome sequence of Corynebacterium casei LMG S-19264T (=DSM 44701T), isolated from a smear-ripened cheese.</title>
        <authorList>
            <consortium name="US DOE Joint Genome Institute (JGI-PGF)"/>
            <person name="Walter F."/>
            <person name="Albersmeier A."/>
            <person name="Kalinowski J."/>
            <person name="Ruckert C."/>
        </authorList>
    </citation>
    <scope>NUCLEOTIDE SEQUENCE</scope>
    <source>
        <strain evidence="2">JCM 12580</strain>
    </source>
</reference>
<organism evidence="2 3">
    <name type="scientific">Lentibacillus kapialis</name>
    <dbReference type="NCBI Taxonomy" id="340214"/>
    <lineage>
        <taxon>Bacteria</taxon>
        <taxon>Bacillati</taxon>
        <taxon>Bacillota</taxon>
        <taxon>Bacilli</taxon>
        <taxon>Bacillales</taxon>
        <taxon>Bacillaceae</taxon>
        <taxon>Lentibacillus</taxon>
    </lineage>
</organism>
<evidence type="ECO:0000313" key="3">
    <source>
        <dbReference type="Proteomes" id="UP000658382"/>
    </source>
</evidence>
<accession>A0A917V1N7</accession>
<dbReference type="AlphaFoldDB" id="A0A917V1N7"/>
<dbReference type="Proteomes" id="UP000658382">
    <property type="component" value="Unassembled WGS sequence"/>
</dbReference>
<dbReference type="InterPro" id="IPR042565">
    <property type="entry name" value="T7SS_EssB_C"/>
</dbReference>
<evidence type="ECO:0000256" key="1">
    <source>
        <dbReference type="ARBA" id="ARBA00010163"/>
    </source>
</evidence>
<protein>
    <submittedName>
        <fullName evidence="2">Uncharacterized protein</fullName>
    </submittedName>
</protein>
<dbReference type="EMBL" id="BMNQ01000114">
    <property type="protein sequence ID" value="GGK09584.1"/>
    <property type="molecule type" value="Genomic_DNA"/>
</dbReference>
<comment type="caution">
    <text evidence="2">The sequence shown here is derived from an EMBL/GenBank/DDBJ whole genome shotgun (WGS) entry which is preliminary data.</text>
</comment>
<dbReference type="Pfam" id="PF10140">
    <property type="entry name" value="YukC"/>
    <property type="match status" value="1"/>
</dbReference>